<keyword evidence="6" id="KW-0808">Transferase</keyword>
<evidence type="ECO:0000256" key="17">
    <source>
        <dbReference type="ARBA" id="ARBA00041185"/>
    </source>
</evidence>
<evidence type="ECO:0000313" key="25">
    <source>
        <dbReference type="Proteomes" id="UP000184501"/>
    </source>
</evidence>
<organism evidence="24 25">
    <name type="scientific">Streptoalloteichus hindustanus</name>
    <dbReference type="NCBI Taxonomy" id="2017"/>
    <lineage>
        <taxon>Bacteria</taxon>
        <taxon>Bacillati</taxon>
        <taxon>Actinomycetota</taxon>
        <taxon>Actinomycetes</taxon>
        <taxon>Pseudonocardiales</taxon>
        <taxon>Pseudonocardiaceae</taxon>
        <taxon>Streptoalloteichus</taxon>
    </lineage>
</organism>
<dbReference type="Proteomes" id="UP000184501">
    <property type="component" value="Unassembled WGS sequence"/>
</dbReference>
<evidence type="ECO:0000313" key="24">
    <source>
        <dbReference type="EMBL" id="SHF33790.1"/>
    </source>
</evidence>
<dbReference type="GO" id="GO:0008360">
    <property type="term" value="P:regulation of cell shape"/>
    <property type="evidence" value="ECO:0007669"/>
    <property type="project" value="UniProtKB-KW"/>
</dbReference>
<evidence type="ECO:0000256" key="8">
    <source>
        <dbReference type="ARBA" id="ARBA00022960"/>
    </source>
</evidence>
<dbReference type="PROSITE" id="PS00428">
    <property type="entry name" value="FTSW_RODA_SPOVE"/>
    <property type="match status" value="1"/>
</dbReference>
<dbReference type="GO" id="GO:0008955">
    <property type="term" value="F:peptidoglycan glycosyltransferase activity"/>
    <property type="evidence" value="ECO:0007669"/>
    <property type="project" value="UniProtKB-EC"/>
</dbReference>
<reference evidence="24 25" key="1">
    <citation type="submission" date="2016-11" db="EMBL/GenBank/DDBJ databases">
        <authorList>
            <person name="Jaros S."/>
            <person name="Januszkiewicz K."/>
            <person name="Wedrychowicz H."/>
        </authorList>
    </citation>
    <scope>NUCLEOTIDE SEQUENCE [LARGE SCALE GENOMIC DNA]</scope>
    <source>
        <strain evidence="24 25">DSM 44523</strain>
    </source>
</reference>
<comment type="subcellular location">
    <subcellularLocation>
        <location evidence="1">Cell membrane</location>
        <topology evidence="1">Multi-pass membrane protein</topology>
    </subcellularLocation>
</comment>
<feature type="transmembrane region" description="Helical" evidence="23">
    <location>
        <begin position="195"/>
        <end position="216"/>
    </location>
</feature>
<keyword evidence="5" id="KW-0328">Glycosyltransferase</keyword>
<evidence type="ECO:0000256" key="5">
    <source>
        <dbReference type="ARBA" id="ARBA00022676"/>
    </source>
</evidence>
<feature type="transmembrane region" description="Helical" evidence="23">
    <location>
        <begin position="272"/>
        <end position="299"/>
    </location>
</feature>
<feature type="compositionally biased region" description="Low complexity" evidence="22">
    <location>
        <begin position="409"/>
        <end position="428"/>
    </location>
</feature>
<keyword evidence="9" id="KW-0573">Peptidoglycan synthesis</keyword>
<proteinExistence type="inferred from homology"/>
<evidence type="ECO:0000256" key="1">
    <source>
        <dbReference type="ARBA" id="ARBA00004651"/>
    </source>
</evidence>
<feature type="transmembrane region" description="Helical" evidence="23">
    <location>
        <begin position="151"/>
        <end position="168"/>
    </location>
</feature>
<keyword evidence="13" id="KW-0961">Cell wall biogenesis/degradation</keyword>
<feature type="transmembrane region" description="Helical" evidence="23">
    <location>
        <begin position="311"/>
        <end position="335"/>
    </location>
</feature>
<dbReference type="GO" id="GO:0032153">
    <property type="term" value="C:cell division site"/>
    <property type="evidence" value="ECO:0007669"/>
    <property type="project" value="TreeGrafter"/>
</dbReference>
<feature type="transmembrane region" description="Helical" evidence="23">
    <location>
        <begin position="174"/>
        <end position="190"/>
    </location>
</feature>
<evidence type="ECO:0000256" key="21">
    <source>
        <dbReference type="ARBA" id="ARBA00049966"/>
    </source>
</evidence>
<evidence type="ECO:0000256" key="23">
    <source>
        <dbReference type="SAM" id="Phobius"/>
    </source>
</evidence>
<evidence type="ECO:0000256" key="4">
    <source>
        <dbReference type="ARBA" id="ARBA00022618"/>
    </source>
</evidence>
<evidence type="ECO:0000256" key="16">
    <source>
        <dbReference type="ARBA" id="ARBA00038053"/>
    </source>
</evidence>
<keyword evidence="25" id="KW-1185">Reference proteome</keyword>
<evidence type="ECO:0000256" key="9">
    <source>
        <dbReference type="ARBA" id="ARBA00022984"/>
    </source>
</evidence>
<comment type="function">
    <text evidence="21">Peptidoglycan polymerase that is essential for cell division.</text>
</comment>
<evidence type="ECO:0000256" key="19">
    <source>
        <dbReference type="ARBA" id="ARBA00044770"/>
    </source>
</evidence>
<keyword evidence="7 23" id="KW-0812">Transmembrane</keyword>
<accession>A0A1M5AU91</accession>
<dbReference type="EC" id="2.4.99.28" evidence="19"/>
<dbReference type="GO" id="GO:0071555">
    <property type="term" value="P:cell wall organization"/>
    <property type="evidence" value="ECO:0007669"/>
    <property type="project" value="UniProtKB-KW"/>
</dbReference>
<feature type="transmembrane region" description="Helical" evidence="23">
    <location>
        <begin position="85"/>
        <end position="102"/>
    </location>
</feature>
<dbReference type="AlphaFoldDB" id="A0A1M5AU91"/>
<feature type="transmembrane region" description="Helical" evidence="23">
    <location>
        <begin position="56"/>
        <end position="73"/>
    </location>
</feature>
<evidence type="ECO:0000256" key="18">
    <source>
        <dbReference type="ARBA" id="ARBA00041418"/>
    </source>
</evidence>
<feature type="region of interest" description="Disordered" evidence="22">
    <location>
        <begin position="398"/>
        <end position="462"/>
    </location>
</feature>
<feature type="transmembrane region" description="Helical" evidence="23">
    <location>
        <begin position="12"/>
        <end position="36"/>
    </location>
</feature>
<evidence type="ECO:0000256" key="6">
    <source>
        <dbReference type="ARBA" id="ARBA00022679"/>
    </source>
</evidence>
<keyword evidence="4 24" id="KW-0132">Cell division</keyword>
<evidence type="ECO:0000256" key="3">
    <source>
        <dbReference type="ARBA" id="ARBA00022475"/>
    </source>
</evidence>
<evidence type="ECO:0000256" key="10">
    <source>
        <dbReference type="ARBA" id="ARBA00022989"/>
    </source>
</evidence>
<evidence type="ECO:0000256" key="13">
    <source>
        <dbReference type="ARBA" id="ARBA00023316"/>
    </source>
</evidence>
<comment type="catalytic activity">
    <reaction evidence="20">
        <text>[GlcNAc-(1-&gt;4)-Mur2Ac(oyl-L-Ala-gamma-D-Glu-L-Lys-D-Ala-D-Ala)](n)-di-trans,octa-cis-undecaprenyl diphosphate + beta-D-GlcNAc-(1-&gt;4)-Mur2Ac(oyl-L-Ala-gamma-D-Glu-L-Lys-D-Ala-D-Ala)-di-trans,octa-cis-undecaprenyl diphosphate = [GlcNAc-(1-&gt;4)-Mur2Ac(oyl-L-Ala-gamma-D-Glu-L-Lys-D-Ala-D-Ala)](n+1)-di-trans,octa-cis-undecaprenyl diphosphate + di-trans,octa-cis-undecaprenyl diphosphate + H(+)</text>
        <dbReference type="Rhea" id="RHEA:23708"/>
        <dbReference type="Rhea" id="RHEA-COMP:9602"/>
        <dbReference type="Rhea" id="RHEA-COMP:9603"/>
        <dbReference type="ChEBI" id="CHEBI:15378"/>
        <dbReference type="ChEBI" id="CHEBI:58405"/>
        <dbReference type="ChEBI" id="CHEBI:60033"/>
        <dbReference type="ChEBI" id="CHEBI:78435"/>
        <dbReference type="EC" id="2.4.99.28"/>
    </reaction>
</comment>
<evidence type="ECO:0000256" key="2">
    <source>
        <dbReference type="ARBA" id="ARBA00004752"/>
    </source>
</evidence>
<dbReference type="EMBL" id="FQVN01000003">
    <property type="protein sequence ID" value="SHF33790.1"/>
    <property type="molecule type" value="Genomic_DNA"/>
</dbReference>
<dbReference type="GO" id="GO:0009252">
    <property type="term" value="P:peptidoglycan biosynthetic process"/>
    <property type="evidence" value="ECO:0007669"/>
    <property type="project" value="UniProtKB-KW"/>
</dbReference>
<dbReference type="InterPro" id="IPR013437">
    <property type="entry name" value="FtsW"/>
</dbReference>
<keyword evidence="3" id="KW-1003">Cell membrane</keyword>
<dbReference type="PANTHER" id="PTHR30474">
    <property type="entry name" value="CELL CYCLE PROTEIN"/>
    <property type="match status" value="1"/>
</dbReference>
<keyword evidence="8" id="KW-0133">Cell shape</keyword>
<evidence type="ECO:0000256" key="15">
    <source>
        <dbReference type="ARBA" id="ARBA00033270"/>
    </source>
</evidence>
<keyword evidence="10 23" id="KW-1133">Transmembrane helix</keyword>
<evidence type="ECO:0000256" key="22">
    <source>
        <dbReference type="SAM" id="MobiDB-lite"/>
    </source>
</evidence>
<evidence type="ECO:0000256" key="11">
    <source>
        <dbReference type="ARBA" id="ARBA00023136"/>
    </source>
</evidence>
<evidence type="ECO:0000256" key="12">
    <source>
        <dbReference type="ARBA" id="ARBA00023306"/>
    </source>
</evidence>
<dbReference type="GO" id="GO:0015648">
    <property type="term" value="F:lipid-linked peptidoglycan transporter activity"/>
    <property type="evidence" value="ECO:0007669"/>
    <property type="project" value="TreeGrafter"/>
</dbReference>
<evidence type="ECO:0000256" key="20">
    <source>
        <dbReference type="ARBA" id="ARBA00049902"/>
    </source>
</evidence>
<feature type="transmembrane region" description="Helical" evidence="23">
    <location>
        <begin position="347"/>
        <end position="369"/>
    </location>
</feature>
<keyword evidence="12" id="KW-0131">Cell cycle</keyword>
<comment type="similarity">
    <text evidence="16">Belongs to the SEDS family. FtsW subfamily.</text>
</comment>
<dbReference type="STRING" id="2017.SAMN05444320_103265"/>
<dbReference type="InterPro" id="IPR018365">
    <property type="entry name" value="Cell_cycle_FtsW-rel_CS"/>
</dbReference>
<dbReference type="GO" id="GO:0051301">
    <property type="term" value="P:cell division"/>
    <property type="evidence" value="ECO:0007669"/>
    <property type="project" value="UniProtKB-KW"/>
</dbReference>
<dbReference type="InterPro" id="IPR001182">
    <property type="entry name" value="FtsW/RodA"/>
</dbReference>
<evidence type="ECO:0000256" key="7">
    <source>
        <dbReference type="ARBA" id="ARBA00022692"/>
    </source>
</evidence>
<evidence type="ECO:0000256" key="14">
    <source>
        <dbReference type="ARBA" id="ARBA00032370"/>
    </source>
</evidence>
<keyword evidence="11 23" id="KW-0472">Membrane</keyword>
<dbReference type="GO" id="GO:0005886">
    <property type="term" value="C:plasma membrane"/>
    <property type="evidence" value="ECO:0007669"/>
    <property type="project" value="UniProtKB-SubCell"/>
</dbReference>
<gene>
    <name evidence="24" type="ORF">SAMN05444320_103265</name>
</gene>
<protein>
    <recommendedName>
        <fullName evidence="17">Probable peptidoglycan glycosyltransferase FtsW</fullName>
        <ecNumber evidence="19">2.4.99.28</ecNumber>
    </recommendedName>
    <alternativeName>
        <fullName evidence="18">Cell division protein FtsW</fullName>
    </alternativeName>
    <alternativeName>
        <fullName evidence="15">Cell wall polymerase</fullName>
    </alternativeName>
    <alternativeName>
        <fullName evidence="14">Peptidoglycan polymerase</fullName>
    </alternativeName>
</protein>
<comment type="pathway">
    <text evidence="2">Cell wall biogenesis; peptidoglycan biosynthesis.</text>
</comment>
<sequence length="462" mass="50042">MRVALTTWLARPLTSFHLVLAVFGLLTVLGLVMVYSASSIESLANGGTTYRVFQKQVIYCGVGLVLFWVALRVPPRVLRRLSPPALLAGVVLLILVLTPLGTDMGTDTRSWFRIGGVLSFQPVEFAKVALVLWGAHILVIKRAMLHQYRHLLVPLMPVALLMFTLVMMQPDLGGTIALGVIPLALLWFAGAPLRLFAGITLSAVSGALVLATTANYRLDRITGFLNPDDDPQGANFQARQALYALGEGGFFGKGLGRASAKWDYLPNVHNDFIFAIIGEELGFVGCVVVLGLFATLAYVGLRIAARNTDPWIRLVAATVTVWLVSQAAFNIGYVVGLLPVTGLTLPLISSGGTSVVTTMLVFGMLANFARHEPEAVSALRAQGQDRFSRWLRLPMPDPYRPPARRVRAPRSAAPAGRPPLRAGRPTGAVGRMVVHPLDERRRGRRGAPPEQRRRGAAQGGQR</sequence>
<dbReference type="PANTHER" id="PTHR30474:SF2">
    <property type="entry name" value="PEPTIDOGLYCAN GLYCOSYLTRANSFERASE FTSW-RELATED"/>
    <property type="match status" value="1"/>
</dbReference>
<name>A0A1M5AU91_STRHI</name>
<feature type="transmembrane region" description="Helical" evidence="23">
    <location>
        <begin position="114"/>
        <end position="139"/>
    </location>
</feature>
<dbReference type="Pfam" id="PF01098">
    <property type="entry name" value="FTSW_RODA_SPOVE"/>
    <property type="match status" value="1"/>
</dbReference>
<dbReference type="NCBIfam" id="TIGR02614">
    <property type="entry name" value="ftsW"/>
    <property type="match status" value="1"/>
</dbReference>